<dbReference type="Pfam" id="PF05866">
    <property type="entry name" value="RusA"/>
    <property type="match status" value="1"/>
</dbReference>
<keyword evidence="2" id="KW-1185">Reference proteome</keyword>
<dbReference type="GO" id="GO:0006281">
    <property type="term" value="P:DNA repair"/>
    <property type="evidence" value="ECO:0007669"/>
    <property type="project" value="InterPro"/>
</dbReference>
<reference evidence="1 2" key="1">
    <citation type="submission" date="2019-05" db="EMBL/GenBank/DDBJ databases">
        <title>Arcobacter sp. nov., isolated from sea sediment.</title>
        <authorList>
            <person name="Kim W."/>
        </authorList>
    </citation>
    <scope>NUCLEOTIDE SEQUENCE [LARGE SCALE GENOMIC DNA]</scope>
    <source>
        <strain evidence="1 2">CAU 1517</strain>
    </source>
</reference>
<dbReference type="InterPro" id="IPR008822">
    <property type="entry name" value="Endonuclease_RusA-like"/>
</dbReference>
<evidence type="ECO:0000313" key="1">
    <source>
        <dbReference type="EMBL" id="TLP41051.1"/>
    </source>
</evidence>
<dbReference type="Gene3D" id="3.30.1330.70">
    <property type="entry name" value="Holliday junction resolvase RusA"/>
    <property type="match status" value="1"/>
</dbReference>
<dbReference type="AlphaFoldDB" id="A0A5R8Y5D8"/>
<organism evidence="1 2">
    <name type="scientific">Arcobacter arenosus</name>
    <dbReference type="NCBI Taxonomy" id="2576037"/>
    <lineage>
        <taxon>Bacteria</taxon>
        <taxon>Pseudomonadati</taxon>
        <taxon>Campylobacterota</taxon>
        <taxon>Epsilonproteobacteria</taxon>
        <taxon>Campylobacterales</taxon>
        <taxon>Arcobacteraceae</taxon>
        <taxon>Arcobacter</taxon>
    </lineage>
</organism>
<comment type="caution">
    <text evidence="1">The sequence shown here is derived from an EMBL/GenBank/DDBJ whole genome shotgun (WGS) entry which is preliminary data.</text>
</comment>
<dbReference type="SUPFAM" id="SSF103084">
    <property type="entry name" value="Holliday junction resolvase RusA"/>
    <property type="match status" value="1"/>
</dbReference>
<dbReference type="RefSeq" id="WP_138151453.1">
    <property type="nucleotide sequence ID" value="NZ_VANU01000001.1"/>
</dbReference>
<dbReference type="OrthoDB" id="73971at2"/>
<name>A0A5R8Y5D8_9BACT</name>
<gene>
    <name evidence="1" type="ORF">FDK22_03255</name>
</gene>
<accession>A0A5R8Y5D8</accession>
<sequence length="126" mass="14704">MKNLLILKTIPILLNKLYQPIIRNGRPSIIKNKKAKEFIQLVQMEAIRQKIKKIDGEVSFKCDVLIKDRKNYDIDSVIKLLFDSLNGIAYKDDKFIVELIVRKHTNAEFDGLNILIEEVDNEQNLH</sequence>
<dbReference type="EMBL" id="VANU01000001">
    <property type="protein sequence ID" value="TLP41051.1"/>
    <property type="molecule type" value="Genomic_DNA"/>
</dbReference>
<dbReference type="InterPro" id="IPR036614">
    <property type="entry name" value="RusA-like_sf"/>
</dbReference>
<dbReference type="GO" id="GO:0000287">
    <property type="term" value="F:magnesium ion binding"/>
    <property type="evidence" value="ECO:0007669"/>
    <property type="project" value="InterPro"/>
</dbReference>
<proteinExistence type="predicted"/>
<evidence type="ECO:0000313" key="2">
    <source>
        <dbReference type="Proteomes" id="UP000308901"/>
    </source>
</evidence>
<dbReference type="GO" id="GO:0006310">
    <property type="term" value="P:DNA recombination"/>
    <property type="evidence" value="ECO:0007669"/>
    <property type="project" value="InterPro"/>
</dbReference>
<dbReference type="Proteomes" id="UP000308901">
    <property type="component" value="Unassembled WGS sequence"/>
</dbReference>
<protein>
    <submittedName>
        <fullName evidence="1">RusA family crossover junction endodeoxyribonuclease</fullName>
    </submittedName>
</protein>